<dbReference type="EMBL" id="CP032382">
    <property type="protein sequence ID" value="AYB32724.1"/>
    <property type="molecule type" value="Genomic_DNA"/>
</dbReference>
<feature type="signal peptide" evidence="1">
    <location>
        <begin position="1"/>
        <end position="22"/>
    </location>
</feature>
<dbReference type="CDD" id="cd00146">
    <property type="entry name" value="PKD"/>
    <property type="match status" value="2"/>
</dbReference>
<dbReference type="InterPro" id="IPR035986">
    <property type="entry name" value="PKD_dom_sf"/>
</dbReference>
<dbReference type="Pfam" id="PF13585">
    <property type="entry name" value="CHU_C"/>
    <property type="match status" value="1"/>
</dbReference>
<dbReference type="NCBIfam" id="TIGR04131">
    <property type="entry name" value="Bac_Flav_CTERM"/>
    <property type="match status" value="1"/>
</dbReference>
<dbReference type="InterPro" id="IPR000601">
    <property type="entry name" value="PKD_dom"/>
</dbReference>
<dbReference type="OrthoDB" id="9765926at2"/>
<dbReference type="InterPro" id="IPR013783">
    <property type="entry name" value="Ig-like_fold"/>
</dbReference>
<keyword evidence="4" id="KW-1185">Reference proteome</keyword>
<feature type="domain" description="PKD" evidence="2">
    <location>
        <begin position="445"/>
        <end position="502"/>
    </location>
</feature>
<evidence type="ECO:0000313" key="4">
    <source>
        <dbReference type="Proteomes" id="UP000266183"/>
    </source>
</evidence>
<sequence length="819" mass="89788">MSAFFKYAGLCLLFVVSSTALHAQYEAAHWAFGTYAGLDFTCANTRLDISPFFGLEGGSTMSTPDGKLLFITNGDQVWNKDFRIMPNGSDLGAQCLGFGDNPSSTQSALIVPHPGNSNQYYIFSTDCAEDYFADGLNYSIVDMSLNNGLGDVILKKQTLRAPVAEKIAAVFQPNGKDVWLVSHGIRNNEFYTYSITSAGLNPTPIVSATGQVHTGGRGYLKFSPNGQRLVANSFEIGYYNSDGIYPELFKFDKNTGKVTSDFVITSSLRGMYGASFSPNSKVLYLACAWLCTEQNIVQYDLSLGTPDLIMSKRQTMSVWTEVGALQLGIDGRLYFQLYNGDGGLGVFTNPNGIGADAGMIRDFIKYPCPIATGYGLPNYIESYFEKPLVRSGTCPALPVSFFRNVDFTSKSVCENLTVEFAIQADYIQFDHAHGDYNAWSATPNYGWDFENQGYYVNPGTDPITHDYPTPGKYTVTLRAYDYFCFGTTVQKDVGVSILEAKFSYTVACVGHAVNFKNESLDCEEGTTWAWDFGDPGPGNTSTLSDPVHVYSRAGTYEVTLTANGTSVKKIKVEVVEDLPVLQEDIDFCFATPVTFGPTSDIPGATYQWSDGSSQRQLTAGDPGEYSLVITRNQCLAESKFNLHYRDCAQCDGLLKSISLGSDTVICDGDSFSMGLPETTPGTFDWRNGATTSRIQVDKAGTYSLKLTQGNCVTSASRAVDVKNCETCNDFIANIITPNGDGKNDTFIFTSDCDYDQFRMHVVNRWGKTIYTSATPSWNGITGTDPNASGIYYYSIEYSHPGAHGRKIAERRKGWIHVVK</sequence>
<dbReference type="Gene3D" id="2.60.40.10">
    <property type="entry name" value="Immunoglobulins"/>
    <property type="match status" value="2"/>
</dbReference>
<name>A0A385SP05_9BACT</name>
<dbReference type="Pfam" id="PF18911">
    <property type="entry name" value="PKD_4"/>
    <property type="match status" value="1"/>
</dbReference>
<proteinExistence type="predicted"/>
<keyword evidence="1" id="KW-0732">Signal</keyword>
<dbReference type="SUPFAM" id="SSF82171">
    <property type="entry name" value="DPP6 N-terminal domain-like"/>
    <property type="match status" value="1"/>
</dbReference>
<dbReference type="InterPro" id="IPR022409">
    <property type="entry name" value="PKD/Chitinase_dom"/>
</dbReference>
<dbReference type="Proteomes" id="UP000266183">
    <property type="component" value="Chromosome"/>
</dbReference>
<gene>
    <name evidence="3" type="ORF">D4L85_20025</name>
</gene>
<feature type="domain" description="PKD" evidence="2">
    <location>
        <begin position="509"/>
        <end position="563"/>
    </location>
</feature>
<dbReference type="RefSeq" id="WP_119755974.1">
    <property type="nucleotide sequence ID" value="NZ_CP032382.1"/>
</dbReference>
<feature type="chain" id="PRO_5017485634" evidence="1">
    <location>
        <begin position="23"/>
        <end position="819"/>
    </location>
</feature>
<dbReference type="SMART" id="SM00089">
    <property type="entry name" value="PKD"/>
    <property type="match status" value="2"/>
</dbReference>
<accession>A0A385SP05</accession>
<reference evidence="4" key="1">
    <citation type="submission" date="2018-09" db="EMBL/GenBank/DDBJ databases">
        <title>Chryseolinea sp. KIS68-18 isolated from soil.</title>
        <authorList>
            <person name="Weon H.-Y."/>
            <person name="Kwon S.-W."/>
            <person name="Lee S.A."/>
        </authorList>
    </citation>
    <scope>NUCLEOTIDE SEQUENCE [LARGE SCALE GENOMIC DNA]</scope>
    <source>
        <strain evidence="4">KIS68-18</strain>
    </source>
</reference>
<evidence type="ECO:0000256" key="1">
    <source>
        <dbReference type="SAM" id="SignalP"/>
    </source>
</evidence>
<evidence type="ECO:0000313" key="3">
    <source>
        <dbReference type="EMBL" id="AYB32724.1"/>
    </source>
</evidence>
<dbReference type="KEGG" id="chk:D4L85_20025"/>
<evidence type="ECO:0000259" key="2">
    <source>
        <dbReference type="PROSITE" id="PS50093"/>
    </source>
</evidence>
<organism evidence="3 4">
    <name type="scientific">Chryseolinea soli</name>
    <dbReference type="NCBI Taxonomy" id="2321403"/>
    <lineage>
        <taxon>Bacteria</taxon>
        <taxon>Pseudomonadati</taxon>
        <taxon>Bacteroidota</taxon>
        <taxon>Cytophagia</taxon>
        <taxon>Cytophagales</taxon>
        <taxon>Fulvivirgaceae</taxon>
        <taxon>Chryseolinea</taxon>
    </lineage>
</organism>
<dbReference type="SUPFAM" id="SSF49299">
    <property type="entry name" value="PKD domain"/>
    <property type="match status" value="2"/>
</dbReference>
<dbReference type="PROSITE" id="PS50093">
    <property type="entry name" value="PKD"/>
    <property type="match status" value="2"/>
</dbReference>
<protein>
    <submittedName>
        <fullName evidence="3">PKD domain-containing protein</fullName>
    </submittedName>
</protein>
<dbReference type="InterPro" id="IPR026341">
    <property type="entry name" value="T9SS_type_B"/>
</dbReference>
<dbReference type="AlphaFoldDB" id="A0A385SP05"/>